<dbReference type="STRING" id="246191.SAMN05660337_2451"/>
<evidence type="ECO:0000256" key="2">
    <source>
        <dbReference type="ARBA" id="ARBA00021483"/>
    </source>
</evidence>
<dbReference type="Gene3D" id="2.40.50.180">
    <property type="entry name" value="CheA-289, Domain 4"/>
    <property type="match status" value="1"/>
</dbReference>
<gene>
    <name evidence="6" type="ORF">SAMN05660337_2451</name>
</gene>
<dbReference type="CDD" id="cd00732">
    <property type="entry name" value="CheW"/>
    <property type="match status" value="1"/>
</dbReference>
<dbReference type="RefSeq" id="WP_092161480.1">
    <property type="nucleotide sequence ID" value="NZ_FNGA01000003.1"/>
</dbReference>
<keyword evidence="4" id="KW-0145">Chemotaxis</keyword>
<evidence type="ECO:0000256" key="3">
    <source>
        <dbReference type="ARBA" id="ARBA00022490"/>
    </source>
</evidence>
<dbReference type="SUPFAM" id="SSF50341">
    <property type="entry name" value="CheW-like"/>
    <property type="match status" value="1"/>
</dbReference>
<dbReference type="OrthoDB" id="9790406at2"/>
<sequence length="158" mass="17742">MEEDKKRQDAELIQLVTFSIAEEEFGVDILKVQEIIRTMEITKVPRAPVFVEGVINLRGKVIPIIDLRSKFGLEIREHDQNTRIIVIEISDMIVGFVVDSVSEVLRIPANTVEPPPPVVSGLESEYISGVGKLEDRLLILLDLNRLLSGDEQELLAQV</sequence>
<dbReference type="InterPro" id="IPR039315">
    <property type="entry name" value="CheW"/>
</dbReference>
<dbReference type="GO" id="GO:0007165">
    <property type="term" value="P:signal transduction"/>
    <property type="evidence" value="ECO:0007669"/>
    <property type="project" value="InterPro"/>
</dbReference>
<dbReference type="EMBL" id="FNGA01000003">
    <property type="protein sequence ID" value="SDL20310.1"/>
    <property type="molecule type" value="Genomic_DNA"/>
</dbReference>
<dbReference type="PANTHER" id="PTHR22617:SF23">
    <property type="entry name" value="CHEMOTAXIS PROTEIN CHEW"/>
    <property type="match status" value="1"/>
</dbReference>
<dbReference type="Proteomes" id="UP000199053">
    <property type="component" value="Unassembled WGS sequence"/>
</dbReference>
<dbReference type="InterPro" id="IPR036061">
    <property type="entry name" value="CheW-like_dom_sf"/>
</dbReference>
<dbReference type="Gene3D" id="2.30.30.40">
    <property type="entry name" value="SH3 Domains"/>
    <property type="match status" value="1"/>
</dbReference>
<feature type="domain" description="CheW-like" evidence="5">
    <location>
        <begin position="12"/>
        <end position="152"/>
    </location>
</feature>
<dbReference type="AlphaFoldDB" id="A0A1G9I4X4"/>
<name>A0A1G9I4X4_9BACT</name>
<keyword evidence="7" id="KW-1185">Reference proteome</keyword>
<dbReference type="GO" id="GO:0005829">
    <property type="term" value="C:cytosol"/>
    <property type="evidence" value="ECO:0007669"/>
    <property type="project" value="TreeGrafter"/>
</dbReference>
<evidence type="ECO:0000256" key="1">
    <source>
        <dbReference type="ARBA" id="ARBA00004496"/>
    </source>
</evidence>
<evidence type="ECO:0000313" key="6">
    <source>
        <dbReference type="EMBL" id="SDL20310.1"/>
    </source>
</evidence>
<reference evidence="7" key="1">
    <citation type="submission" date="2016-10" db="EMBL/GenBank/DDBJ databases">
        <authorList>
            <person name="Varghese N."/>
            <person name="Submissions S."/>
        </authorList>
    </citation>
    <scope>NUCLEOTIDE SEQUENCE [LARGE SCALE GENOMIC DNA]</scope>
    <source>
        <strain evidence="7">DSM 16995</strain>
    </source>
</reference>
<organism evidence="6 7">
    <name type="scientific">Maridesulfovibrio ferrireducens</name>
    <dbReference type="NCBI Taxonomy" id="246191"/>
    <lineage>
        <taxon>Bacteria</taxon>
        <taxon>Pseudomonadati</taxon>
        <taxon>Thermodesulfobacteriota</taxon>
        <taxon>Desulfovibrionia</taxon>
        <taxon>Desulfovibrionales</taxon>
        <taxon>Desulfovibrionaceae</taxon>
        <taxon>Maridesulfovibrio</taxon>
    </lineage>
</organism>
<keyword evidence="3" id="KW-0963">Cytoplasm</keyword>
<comment type="subcellular location">
    <subcellularLocation>
        <location evidence="1">Cytoplasm</location>
    </subcellularLocation>
</comment>
<evidence type="ECO:0000313" key="7">
    <source>
        <dbReference type="Proteomes" id="UP000199053"/>
    </source>
</evidence>
<accession>A0A1G9I4X4</accession>
<dbReference type="InterPro" id="IPR002545">
    <property type="entry name" value="CheW-lke_dom"/>
</dbReference>
<dbReference type="Pfam" id="PF01584">
    <property type="entry name" value="CheW"/>
    <property type="match status" value="1"/>
</dbReference>
<dbReference type="PANTHER" id="PTHR22617">
    <property type="entry name" value="CHEMOTAXIS SENSOR HISTIDINE KINASE-RELATED"/>
    <property type="match status" value="1"/>
</dbReference>
<proteinExistence type="predicted"/>
<evidence type="ECO:0000259" key="5">
    <source>
        <dbReference type="PROSITE" id="PS50851"/>
    </source>
</evidence>
<evidence type="ECO:0000256" key="4">
    <source>
        <dbReference type="ARBA" id="ARBA00022500"/>
    </source>
</evidence>
<protein>
    <recommendedName>
        <fullName evidence="2">Chemotaxis protein CheW</fullName>
    </recommendedName>
</protein>
<dbReference type="SMART" id="SM00260">
    <property type="entry name" value="CheW"/>
    <property type="match status" value="1"/>
</dbReference>
<dbReference type="PROSITE" id="PS50851">
    <property type="entry name" value="CHEW"/>
    <property type="match status" value="1"/>
</dbReference>
<dbReference type="GO" id="GO:0006935">
    <property type="term" value="P:chemotaxis"/>
    <property type="evidence" value="ECO:0007669"/>
    <property type="project" value="UniProtKB-KW"/>
</dbReference>
<dbReference type="FunFam" id="2.40.50.180:FF:000002">
    <property type="entry name" value="Chemotaxis protein CheW"/>
    <property type="match status" value="1"/>
</dbReference>